<protein>
    <submittedName>
        <fullName evidence="1">Uncharacterized protein</fullName>
    </submittedName>
</protein>
<evidence type="ECO:0000313" key="2">
    <source>
        <dbReference type="Proteomes" id="UP000092993"/>
    </source>
</evidence>
<dbReference type="AlphaFoldDB" id="A0A1C7MFG6"/>
<keyword evidence="2" id="KW-1185">Reference proteome</keyword>
<gene>
    <name evidence="1" type="ORF">A0H81_04912</name>
</gene>
<name>A0A1C7MFG6_GRIFR</name>
<comment type="caution">
    <text evidence="1">The sequence shown here is derived from an EMBL/GenBank/DDBJ whole genome shotgun (WGS) entry which is preliminary data.</text>
</comment>
<proteinExistence type="predicted"/>
<dbReference type="Proteomes" id="UP000092993">
    <property type="component" value="Unassembled WGS sequence"/>
</dbReference>
<organism evidence="1 2">
    <name type="scientific">Grifola frondosa</name>
    <name type="common">Maitake</name>
    <name type="synonym">Polyporus frondosus</name>
    <dbReference type="NCBI Taxonomy" id="5627"/>
    <lineage>
        <taxon>Eukaryota</taxon>
        <taxon>Fungi</taxon>
        <taxon>Dikarya</taxon>
        <taxon>Basidiomycota</taxon>
        <taxon>Agaricomycotina</taxon>
        <taxon>Agaricomycetes</taxon>
        <taxon>Polyporales</taxon>
        <taxon>Grifolaceae</taxon>
        <taxon>Grifola</taxon>
    </lineage>
</organism>
<sequence length="106" mass="12104">MPVSQWLRWTAESRVARRVTPSSGKKYHPKEYWVDYMKSAGKLLLERPDSSVLSLPSLLGPTLSTAVRCRICAPIVWRDMMNFINRFGKVTKAISTVPFNIEYLSA</sequence>
<dbReference type="EMBL" id="LUGG01000004">
    <property type="protein sequence ID" value="OBZ75558.1"/>
    <property type="molecule type" value="Genomic_DNA"/>
</dbReference>
<reference evidence="1 2" key="1">
    <citation type="submission" date="2016-03" db="EMBL/GenBank/DDBJ databases">
        <title>Whole genome sequencing of Grifola frondosa 9006-11.</title>
        <authorList>
            <person name="Min B."/>
            <person name="Park H."/>
            <person name="Kim J.-G."/>
            <person name="Cho H."/>
            <person name="Oh Y.-L."/>
            <person name="Kong W.-S."/>
            <person name="Choi I.-G."/>
        </authorList>
    </citation>
    <scope>NUCLEOTIDE SEQUENCE [LARGE SCALE GENOMIC DNA]</scope>
    <source>
        <strain evidence="1 2">9006-11</strain>
    </source>
</reference>
<accession>A0A1C7MFG6</accession>
<evidence type="ECO:0000313" key="1">
    <source>
        <dbReference type="EMBL" id="OBZ75558.1"/>
    </source>
</evidence>